<dbReference type="Proteomes" id="UP001279734">
    <property type="component" value="Unassembled WGS sequence"/>
</dbReference>
<feature type="compositionally biased region" description="Polar residues" evidence="2">
    <location>
        <begin position="439"/>
        <end position="456"/>
    </location>
</feature>
<reference evidence="4" key="1">
    <citation type="submission" date="2023-05" db="EMBL/GenBank/DDBJ databases">
        <title>Nepenthes gracilis genome sequencing.</title>
        <authorList>
            <person name="Fukushima K."/>
        </authorList>
    </citation>
    <scope>NUCLEOTIDE SEQUENCE</scope>
    <source>
        <strain evidence="4">SING2019-196</strain>
    </source>
</reference>
<accession>A0AAD3RW78</accession>
<dbReference type="GO" id="GO:0005739">
    <property type="term" value="C:mitochondrion"/>
    <property type="evidence" value="ECO:0007669"/>
    <property type="project" value="TreeGrafter"/>
</dbReference>
<protein>
    <recommendedName>
        <fullName evidence="3">MORF/ORRM1/DAG-like MORF domain-containing protein</fullName>
    </recommendedName>
</protein>
<evidence type="ECO:0000313" key="5">
    <source>
        <dbReference type="Proteomes" id="UP001279734"/>
    </source>
</evidence>
<feature type="compositionally biased region" description="Polar residues" evidence="2">
    <location>
        <begin position="259"/>
        <end position="287"/>
    </location>
</feature>
<feature type="domain" description="MORF/ORRM1/DAG-like MORF" evidence="3">
    <location>
        <begin position="111"/>
        <end position="202"/>
    </location>
</feature>
<comment type="caution">
    <text evidence="4">The sequence shown here is derived from an EMBL/GenBank/DDBJ whole genome shotgun (WGS) entry which is preliminary data.</text>
</comment>
<organism evidence="4 5">
    <name type="scientific">Nepenthes gracilis</name>
    <name type="common">Slender pitcher plant</name>
    <dbReference type="NCBI Taxonomy" id="150966"/>
    <lineage>
        <taxon>Eukaryota</taxon>
        <taxon>Viridiplantae</taxon>
        <taxon>Streptophyta</taxon>
        <taxon>Embryophyta</taxon>
        <taxon>Tracheophyta</taxon>
        <taxon>Spermatophyta</taxon>
        <taxon>Magnoliopsida</taxon>
        <taxon>eudicotyledons</taxon>
        <taxon>Gunneridae</taxon>
        <taxon>Pentapetalae</taxon>
        <taxon>Caryophyllales</taxon>
        <taxon>Nepenthaceae</taxon>
        <taxon>Nepenthes</taxon>
    </lineage>
</organism>
<feature type="compositionally biased region" description="Low complexity" evidence="2">
    <location>
        <begin position="317"/>
        <end position="340"/>
    </location>
</feature>
<dbReference type="Pfam" id="PF21864">
    <property type="entry name" value="MORF_dom"/>
    <property type="match status" value="1"/>
</dbReference>
<keyword evidence="1" id="KW-0809">Transit peptide</keyword>
<dbReference type="PANTHER" id="PTHR31346">
    <property type="entry name" value="MULTIPLE ORGANELLAR RNA EDITING FACTOR 2, CHLOROPLASTIC-RELATED-RELATED"/>
    <property type="match status" value="1"/>
</dbReference>
<dbReference type="GO" id="GO:0016554">
    <property type="term" value="P:cytidine to uridine editing"/>
    <property type="evidence" value="ECO:0007669"/>
    <property type="project" value="InterPro"/>
</dbReference>
<feature type="compositionally biased region" description="Pro residues" evidence="2">
    <location>
        <begin position="294"/>
        <end position="305"/>
    </location>
</feature>
<dbReference type="AlphaFoldDB" id="A0AAD3RW78"/>
<evidence type="ECO:0000256" key="2">
    <source>
        <dbReference type="SAM" id="MobiDB-lite"/>
    </source>
</evidence>
<sequence>MTILRPAILSLRRQDWSYIRRSTTISAYSTTSFENPNSSVRSFSTTLLRQNQVHWFSQRCLVSTNSLPLIWNRIRRGSDSFIFGVRGFATRMGDAGNRPPKETILLDGCDFEHWLVVVEKPDPQLTRDEIIDSYIKTLAKVVGSEEEARMKIYSVSTRHYFAFGALVSEELSYKLKELPNVRWVLPDSYLDVKNKNYGGEPFIDGQAVPYDPKYHELWLHNYYKSMENNNKNKNRTRRDNFRNSTSNRAPSHPQPSMPLHTSQTPNSLNNNQMPGAGSQNLASQPFQVPNHTSPLPPPPPSPPTHTPQTWNPAPHYQNLPPQAPQNQNETASSPSPLSSLTHDANSWISAPGYQNQSPHPSQMPAHTPSHMSIHSSQAWSTQNQNSMPSSGYSNHSRRLPVSNDNFSAENMLPRATGRDLPSPIANPAASPKLNPVGLTPNNQNPSHFSSAGNPNQAGLHAFSSENFSNQNTPPQDQQLPSHMQSPRSHGGTMLPPQQQNDFRYRGMPQPVEINGFQNAYGSQPGQNQRYQRRTCPRWVREIPWV</sequence>
<evidence type="ECO:0000256" key="1">
    <source>
        <dbReference type="ARBA" id="ARBA00022946"/>
    </source>
</evidence>
<dbReference type="InterPro" id="IPR054059">
    <property type="entry name" value="MORF/ORRM1/DAG-like_MORF"/>
</dbReference>
<dbReference type="PANTHER" id="PTHR31346:SF4">
    <property type="entry name" value="MULTIPLE ORGANELLAR RNA EDITING FACTOR 8, CHLOROPLASTIC_MITOCHONDRIAL"/>
    <property type="match status" value="1"/>
</dbReference>
<feature type="compositionally biased region" description="Polar residues" evidence="2">
    <location>
        <begin position="463"/>
        <end position="487"/>
    </location>
</feature>
<proteinExistence type="predicted"/>
<evidence type="ECO:0000313" key="4">
    <source>
        <dbReference type="EMBL" id="GMG98355.1"/>
    </source>
</evidence>
<name>A0AAD3RW78_NEPGR</name>
<feature type="compositionally biased region" description="Polar residues" evidence="2">
    <location>
        <begin position="341"/>
        <end position="360"/>
    </location>
</feature>
<dbReference type="InterPro" id="IPR039206">
    <property type="entry name" value="MORF/ORRM1/DAG-like"/>
</dbReference>
<dbReference type="GO" id="GO:0080156">
    <property type="term" value="P:mitochondrial mRNA modification"/>
    <property type="evidence" value="ECO:0007669"/>
    <property type="project" value="TreeGrafter"/>
</dbReference>
<feature type="compositionally biased region" description="Polar residues" evidence="2">
    <location>
        <begin position="369"/>
        <end position="394"/>
    </location>
</feature>
<gene>
    <name evidence="4" type="ORF">Nepgr_000195</name>
</gene>
<dbReference type="EMBL" id="BSYO01000001">
    <property type="protein sequence ID" value="GMG98355.1"/>
    <property type="molecule type" value="Genomic_DNA"/>
</dbReference>
<feature type="region of interest" description="Disordered" evidence="2">
    <location>
        <begin position="227"/>
        <end position="501"/>
    </location>
</feature>
<keyword evidence="5" id="KW-1185">Reference proteome</keyword>
<evidence type="ECO:0000259" key="3">
    <source>
        <dbReference type="Pfam" id="PF21864"/>
    </source>
</evidence>